<evidence type="ECO:0000313" key="2">
    <source>
        <dbReference type="Proteomes" id="UP001447516"/>
    </source>
</evidence>
<reference evidence="1 2" key="1">
    <citation type="submission" date="2024-05" db="EMBL/GenBank/DDBJ databases">
        <title>Microbispora sp.ZYX-F-249.</title>
        <authorList>
            <person name="Xie H."/>
        </authorList>
    </citation>
    <scope>NUCLEOTIDE SEQUENCE [LARGE SCALE GENOMIC DNA]</scope>
    <source>
        <strain evidence="1 2">ZYX-F-249</strain>
    </source>
</reference>
<sequence length="255" mass="26123">MLGSARRTAGAARKSAGGIALVMCVTVLTAGSAAGCAVSRELTLPAAPTAEATAVSEAAHSVVRVRGVASSCRKRLEGTGFVYAPERVLLNAHVVAGADRALEVVLDDGRRFPARVVVFDPEVDAAVLRVPGLTARPLRLTEAAITAAAVVGYRKGAAVPSTLPATVLPDQPAGSYDIYNRTRVSRQVHRFQGAVITPGMSGAPLVADGNRVAGMVFAADMDKADVGYALTAAQLEEVAATGIKATATVPHDPCD</sequence>
<accession>A0ABV0AK07</accession>
<dbReference type="EMBL" id="JBDJAW010000007">
    <property type="protein sequence ID" value="MEN3535658.1"/>
    <property type="molecule type" value="Genomic_DNA"/>
</dbReference>
<dbReference type="SUPFAM" id="SSF50494">
    <property type="entry name" value="Trypsin-like serine proteases"/>
    <property type="match status" value="1"/>
</dbReference>
<dbReference type="PANTHER" id="PTHR43019">
    <property type="entry name" value="SERINE ENDOPROTEASE DEGS"/>
    <property type="match status" value="1"/>
</dbReference>
<dbReference type="InterPro" id="IPR043504">
    <property type="entry name" value="Peptidase_S1_PA_chymotrypsin"/>
</dbReference>
<dbReference type="Pfam" id="PF13365">
    <property type="entry name" value="Trypsin_2"/>
    <property type="match status" value="1"/>
</dbReference>
<dbReference type="InterPro" id="IPR009003">
    <property type="entry name" value="Peptidase_S1_PA"/>
</dbReference>
<evidence type="ECO:0000313" key="1">
    <source>
        <dbReference type="EMBL" id="MEN3535658.1"/>
    </source>
</evidence>
<dbReference type="Gene3D" id="2.40.10.10">
    <property type="entry name" value="Trypsin-like serine proteases"/>
    <property type="match status" value="2"/>
</dbReference>
<proteinExistence type="predicted"/>
<dbReference type="Proteomes" id="UP001447516">
    <property type="component" value="Unassembled WGS sequence"/>
</dbReference>
<gene>
    <name evidence="1" type="ORF">AAH991_11140</name>
</gene>
<name>A0ABV0AK07_9ACTN</name>
<dbReference type="RefSeq" id="WP_346225683.1">
    <property type="nucleotide sequence ID" value="NZ_JBDJAW010000007.1"/>
</dbReference>
<dbReference type="PANTHER" id="PTHR43019:SF23">
    <property type="entry name" value="PROTEASE DO-LIKE 5, CHLOROPLASTIC"/>
    <property type="match status" value="1"/>
</dbReference>
<protein>
    <submittedName>
        <fullName evidence="1">Trypsin-like peptidase domain-containing protein</fullName>
    </submittedName>
</protein>
<comment type="caution">
    <text evidence="1">The sequence shown here is derived from an EMBL/GenBank/DDBJ whole genome shotgun (WGS) entry which is preliminary data.</text>
</comment>
<keyword evidence="2" id="KW-1185">Reference proteome</keyword>
<organism evidence="1 2">
    <name type="scientific">Microbispora maris</name>
    <dbReference type="NCBI Taxonomy" id="3144104"/>
    <lineage>
        <taxon>Bacteria</taxon>
        <taxon>Bacillati</taxon>
        <taxon>Actinomycetota</taxon>
        <taxon>Actinomycetes</taxon>
        <taxon>Streptosporangiales</taxon>
        <taxon>Streptosporangiaceae</taxon>
        <taxon>Microbispora</taxon>
    </lineage>
</organism>